<protein>
    <submittedName>
        <fullName evidence="2">Uncharacterized protein</fullName>
    </submittedName>
</protein>
<keyword evidence="1" id="KW-0812">Transmembrane</keyword>
<feature type="transmembrane region" description="Helical" evidence="1">
    <location>
        <begin position="24"/>
        <end position="51"/>
    </location>
</feature>
<sequence length="52" mass="6215">MLLIRSNVAGHYHLISFCSKSLRWIYFQTFFLLVYLLSNFMILTFILLLIIS</sequence>
<organism evidence="2">
    <name type="scientific">Lepeophtheirus salmonis</name>
    <name type="common">Salmon louse</name>
    <name type="synonym">Caligus salmonis</name>
    <dbReference type="NCBI Taxonomy" id="72036"/>
    <lineage>
        <taxon>Eukaryota</taxon>
        <taxon>Metazoa</taxon>
        <taxon>Ecdysozoa</taxon>
        <taxon>Arthropoda</taxon>
        <taxon>Crustacea</taxon>
        <taxon>Multicrustacea</taxon>
        <taxon>Hexanauplia</taxon>
        <taxon>Copepoda</taxon>
        <taxon>Siphonostomatoida</taxon>
        <taxon>Caligidae</taxon>
        <taxon>Lepeophtheirus</taxon>
    </lineage>
</organism>
<proteinExistence type="predicted"/>
<keyword evidence="1" id="KW-1133">Transmembrane helix</keyword>
<reference evidence="2" key="1">
    <citation type="submission" date="2014-05" db="EMBL/GenBank/DDBJ databases">
        <authorList>
            <person name="Chronopoulou M."/>
        </authorList>
    </citation>
    <scope>NUCLEOTIDE SEQUENCE</scope>
    <source>
        <tissue evidence="2">Whole organism</tissue>
    </source>
</reference>
<keyword evidence="1" id="KW-0472">Membrane</keyword>
<accession>A0A0K2SXH3</accession>
<dbReference type="EMBL" id="HACA01000711">
    <property type="protein sequence ID" value="CDW18072.1"/>
    <property type="molecule type" value="Transcribed_RNA"/>
</dbReference>
<name>A0A0K2SXH3_LEPSM</name>
<dbReference type="AlphaFoldDB" id="A0A0K2SXH3"/>
<evidence type="ECO:0000256" key="1">
    <source>
        <dbReference type="SAM" id="Phobius"/>
    </source>
</evidence>
<evidence type="ECO:0000313" key="2">
    <source>
        <dbReference type="EMBL" id="CDW18072.1"/>
    </source>
</evidence>